<proteinExistence type="predicted"/>
<gene>
    <name evidence="2" type="ORF">E9229_001689</name>
</gene>
<dbReference type="SUPFAM" id="SSF46785">
    <property type="entry name" value="Winged helix' DNA-binding domain"/>
    <property type="match status" value="1"/>
</dbReference>
<keyword evidence="3" id="KW-1185">Reference proteome</keyword>
<dbReference type="PANTHER" id="PTHR33164">
    <property type="entry name" value="TRANSCRIPTIONAL REGULATOR, MARR FAMILY"/>
    <property type="match status" value="1"/>
</dbReference>
<dbReference type="Gene3D" id="1.10.10.10">
    <property type="entry name" value="Winged helix-like DNA-binding domain superfamily/Winged helix DNA-binding domain"/>
    <property type="match status" value="1"/>
</dbReference>
<dbReference type="InterPro" id="IPR039422">
    <property type="entry name" value="MarR/SlyA-like"/>
</dbReference>
<dbReference type="SMART" id="SM00347">
    <property type="entry name" value="HTH_MARR"/>
    <property type="match status" value="1"/>
</dbReference>
<evidence type="ECO:0000313" key="2">
    <source>
        <dbReference type="EMBL" id="MBB2995498.1"/>
    </source>
</evidence>
<comment type="caution">
    <text evidence="2">The sequence shown here is derived from an EMBL/GenBank/DDBJ whole genome shotgun (WGS) entry which is preliminary data.</text>
</comment>
<dbReference type="Pfam" id="PF12802">
    <property type="entry name" value="MarR_2"/>
    <property type="match status" value="1"/>
</dbReference>
<dbReference type="GO" id="GO:0003677">
    <property type="term" value="F:DNA binding"/>
    <property type="evidence" value="ECO:0007669"/>
    <property type="project" value="UniProtKB-KW"/>
</dbReference>
<dbReference type="AlphaFoldDB" id="A0A839QGM8"/>
<sequence>MAVNDDSATGELVHGIQMLHRTLRHITHTGALTDGLGVAAFGVLNYIHRHEPARAGDIARWLGVGPAAMSRQVADLEACGSLERTTDPDDARAQLLTLTGLGRDRLRAAHAKRTQMMAKLLPDWDDDTTRAAARTITTLESVLREGILALIQREAAAAAEVDAT</sequence>
<dbReference type="InterPro" id="IPR000835">
    <property type="entry name" value="HTH_MarR-typ"/>
</dbReference>
<dbReference type="Proteomes" id="UP000523000">
    <property type="component" value="Unassembled WGS sequence"/>
</dbReference>
<dbReference type="InterPro" id="IPR036390">
    <property type="entry name" value="WH_DNA-bd_sf"/>
</dbReference>
<keyword evidence="2" id="KW-0238">DNA-binding</keyword>
<evidence type="ECO:0000259" key="1">
    <source>
        <dbReference type="PROSITE" id="PS50995"/>
    </source>
</evidence>
<dbReference type="GO" id="GO:0006950">
    <property type="term" value="P:response to stress"/>
    <property type="evidence" value="ECO:0007669"/>
    <property type="project" value="TreeGrafter"/>
</dbReference>
<dbReference type="GO" id="GO:0003700">
    <property type="term" value="F:DNA-binding transcription factor activity"/>
    <property type="evidence" value="ECO:0007669"/>
    <property type="project" value="InterPro"/>
</dbReference>
<dbReference type="PROSITE" id="PS50995">
    <property type="entry name" value="HTH_MARR_2"/>
    <property type="match status" value="1"/>
</dbReference>
<dbReference type="PANTHER" id="PTHR33164:SF57">
    <property type="entry name" value="MARR-FAMILY TRANSCRIPTIONAL REGULATOR"/>
    <property type="match status" value="1"/>
</dbReference>
<feature type="domain" description="HTH marR-type" evidence="1">
    <location>
        <begin position="9"/>
        <end position="144"/>
    </location>
</feature>
<dbReference type="InterPro" id="IPR036388">
    <property type="entry name" value="WH-like_DNA-bd_sf"/>
</dbReference>
<protein>
    <submittedName>
        <fullName evidence="2">DNA-binding MarR family transcriptional regulator</fullName>
    </submittedName>
</protein>
<dbReference type="RefSeq" id="WP_183510749.1">
    <property type="nucleotide sequence ID" value="NZ_BAABGK010000110.1"/>
</dbReference>
<organism evidence="2 3">
    <name type="scientific">Paeniglutamicibacter cryotolerans</name>
    <dbReference type="NCBI Taxonomy" id="670079"/>
    <lineage>
        <taxon>Bacteria</taxon>
        <taxon>Bacillati</taxon>
        <taxon>Actinomycetota</taxon>
        <taxon>Actinomycetes</taxon>
        <taxon>Micrococcales</taxon>
        <taxon>Micrococcaceae</taxon>
        <taxon>Paeniglutamicibacter</taxon>
    </lineage>
</organism>
<dbReference type="EMBL" id="JACHVS010000001">
    <property type="protein sequence ID" value="MBB2995498.1"/>
    <property type="molecule type" value="Genomic_DNA"/>
</dbReference>
<evidence type="ECO:0000313" key="3">
    <source>
        <dbReference type="Proteomes" id="UP000523000"/>
    </source>
</evidence>
<name>A0A839QGM8_9MICC</name>
<reference evidence="2 3" key="1">
    <citation type="submission" date="2020-08" db="EMBL/GenBank/DDBJ databases">
        <title>Sequencing the genomes of 1000 actinobacteria strains.</title>
        <authorList>
            <person name="Klenk H.-P."/>
        </authorList>
    </citation>
    <scope>NUCLEOTIDE SEQUENCE [LARGE SCALE GENOMIC DNA]</scope>
    <source>
        <strain evidence="2 3">DSM 22826</strain>
    </source>
</reference>
<accession>A0A839QGM8</accession>